<feature type="region of interest" description="Disordered" evidence="1">
    <location>
        <begin position="1"/>
        <end position="21"/>
    </location>
</feature>
<sequence>MGDEHTEEKADSEEKSSDSEE</sequence>
<evidence type="ECO:0000313" key="2">
    <source>
        <dbReference type="EMBL" id="ATE87092.1"/>
    </source>
</evidence>
<accession>A0A291B0R8</accession>
<reference evidence="2" key="1">
    <citation type="journal article" date="2017" name="Arch. Virol.">
        <title>Complete genome sequence of shrimp hemocyte iridescent virus (SHIV) isolated from white leg shrimp, Litopenaeus vannamei.</title>
        <authorList>
            <person name="Qiu L."/>
            <person name="Chen M.M."/>
            <person name="Wang R.Y."/>
            <person name="Wan X.Y."/>
            <person name="Li C."/>
            <person name="Zhang Q.L."/>
            <person name="Dong X."/>
            <person name="Yang B."/>
            <person name="Xiang J.H."/>
            <person name="Huang J."/>
        </authorList>
    </citation>
    <scope>NUCLEOTIDE SEQUENCE [LARGE SCALE GENOMIC DNA]</scope>
    <source>
        <strain evidence="2">20141215</strain>
    </source>
</reference>
<dbReference type="KEGG" id="vg:65099855"/>
<dbReference type="GeneID" id="65099855"/>
<dbReference type="Proteomes" id="UP000297192">
    <property type="component" value="Segment"/>
</dbReference>
<keyword evidence="3" id="KW-1185">Reference proteome</keyword>
<dbReference type="EMBL" id="MF599468">
    <property type="protein sequence ID" value="ATE87092.1"/>
    <property type="molecule type" value="Genomic_DNA"/>
</dbReference>
<proteinExistence type="predicted"/>
<name>A0A291B0R8_9VIRU</name>
<evidence type="ECO:0000256" key="1">
    <source>
        <dbReference type="SAM" id="MobiDB-lite"/>
    </source>
</evidence>
<organism evidence="2">
    <name type="scientific">Shrimp hemocyte iridescent virus</name>
    <dbReference type="NCBI Taxonomy" id="2039780"/>
    <lineage>
        <taxon>Viruses</taxon>
        <taxon>Varidnaviria</taxon>
        <taxon>Bamfordvirae</taxon>
        <taxon>Nucleocytoviricota</taxon>
        <taxon>Megaviricetes</taxon>
        <taxon>Pimascovirales</taxon>
        <taxon>Pimascovirales incertae sedis</taxon>
        <taxon>Iridoviridae</taxon>
        <taxon>Betairidovirinae</taxon>
        <taxon>Decapodiridovirus</taxon>
        <taxon>Decapodiridovirus litopenaeus1</taxon>
        <taxon>Decapod iridescent virus 1</taxon>
    </lineage>
</organism>
<protein>
    <submittedName>
        <fullName evidence="2">Uncharacterized protein</fullName>
    </submittedName>
</protein>
<evidence type="ECO:0000313" key="3">
    <source>
        <dbReference type="Proteomes" id="UP000297192"/>
    </source>
</evidence>
<dbReference type="RefSeq" id="YP_010084835.1">
    <property type="nucleotide sequence ID" value="NC_055165.1"/>
</dbReference>
<gene>
    <name evidence="2" type="primary">83R</name>
</gene>
<reference evidence="2" key="2">
    <citation type="journal article" date="2017" name="Sci. Rep.">
        <title>Characterization of a new member of Iridoviridae, Shrimp hemocyte iridescent virus (SHIV), found in white leg shrimp (Litopenaeus vannamei).</title>
        <authorList>
            <person name="Qiu L."/>
            <person name="Chen M.M."/>
            <person name="Wan X.Y."/>
            <person name="Li C."/>
            <person name="Zhang Q.L."/>
            <person name="Wang R.Y."/>
            <person name="Cheng D.Y."/>
            <person name="Dong X."/>
            <person name="Yang B."/>
            <person name="Wang X.H."/>
            <person name="Xiang J.H."/>
            <person name="Huang J."/>
        </authorList>
    </citation>
    <scope>NUCLEOTIDE SEQUENCE [LARGE SCALE GENOMIC DNA]</scope>
    <source>
        <strain evidence="2">20141215</strain>
    </source>
</reference>